<dbReference type="EMBL" id="MN739838">
    <property type="protein sequence ID" value="QHT74128.1"/>
    <property type="molecule type" value="Genomic_DNA"/>
</dbReference>
<evidence type="ECO:0000313" key="1">
    <source>
        <dbReference type="EMBL" id="QHT74128.1"/>
    </source>
</evidence>
<proteinExistence type="predicted"/>
<accession>A0A6C0H0Q5</accession>
<sequence length="232" mass="27608">MLKIFGVYFICCINNYLEVVKEQLSVLNQGLLNITSNVVIFITKYDKDLCSELDNILNSYSKFILIKTSENLYEKYAINNYKNYIKEKEYYLYYFHTKGIKDKNNPLIHIFSSVRKILNYYTLLQYNINIKLLETYDAVGCSLTLYPKKHFSGNFWWSKSSYLQKLENINNGYLSPEMYILDNDSCKYISLSNDTNGKLIEDYKFKTETEIYEKLTSEFIIIEDYKKLIDYC</sequence>
<organism evidence="1">
    <name type="scientific">viral metagenome</name>
    <dbReference type="NCBI Taxonomy" id="1070528"/>
    <lineage>
        <taxon>unclassified sequences</taxon>
        <taxon>metagenomes</taxon>
        <taxon>organismal metagenomes</taxon>
    </lineage>
</organism>
<reference evidence="1" key="1">
    <citation type="journal article" date="2020" name="Nature">
        <title>Giant virus diversity and host interactions through global metagenomics.</title>
        <authorList>
            <person name="Schulz F."/>
            <person name="Roux S."/>
            <person name="Paez-Espino D."/>
            <person name="Jungbluth S."/>
            <person name="Walsh D.A."/>
            <person name="Denef V.J."/>
            <person name="McMahon K.D."/>
            <person name="Konstantinidis K.T."/>
            <person name="Eloe-Fadrosh E.A."/>
            <person name="Kyrpides N.C."/>
            <person name="Woyke T."/>
        </authorList>
    </citation>
    <scope>NUCLEOTIDE SEQUENCE</scope>
    <source>
        <strain evidence="1">GVMAG-M-3300023179-4</strain>
    </source>
</reference>
<protein>
    <submittedName>
        <fullName evidence="1">Uncharacterized protein</fullName>
    </submittedName>
</protein>
<dbReference type="AlphaFoldDB" id="A0A6C0H0Q5"/>
<name>A0A6C0H0Q5_9ZZZZ</name>